<evidence type="ECO:0000256" key="4">
    <source>
        <dbReference type="ARBA" id="ARBA00023040"/>
    </source>
</evidence>
<evidence type="ECO:0000256" key="2">
    <source>
        <dbReference type="ARBA" id="ARBA00022692"/>
    </source>
</evidence>
<dbReference type="PANTHER" id="PTHR24243:SF208">
    <property type="entry name" value="PYROKININ-1 RECEPTOR"/>
    <property type="match status" value="1"/>
</dbReference>
<feature type="transmembrane region" description="Helical" evidence="8">
    <location>
        <begin position="189"/>
        <end position="220"/>
    </location>
</feature>
<feature type="transmembrane region" description="Helical" evidence="8">
    <location>
        <begin position="59"/>
        <end position="86"/>
    </location>
</feature>
<evidence type="ECO:0000256" key="1">
    <source>
        <dbReference type="ARBA" id="ARBA00004141"/>
    </source>
</evidence>
<evidence type="ECO:0000313" key="10">
    <source>
        <dbReference type="EnsemblMetazoa" id="BGLB030901-PA"/>
    </source>
</evidence>
<dbReference type="KEGG" id="bgt:106070052"/>
<evidence type="ECO:0000259" key="9">
    <source>
        <dbReference type="PROSITE" id="PS50262"/>
    </source>
</evidence>
<reference evidence="10" key="1">
    <citation type="submission" date="2020-05" db="UniProtKB">
        <authorList>
            <consortium name="EnsemblMetazoa"/>
        </authorList>
    </citation>
    <scope>IDENTIFICATION</scope>
    <source>
        <strain evidence="10">BB02</strain>
    </source>
</reference>
<evidence type="ECO:0000256" key="5">
    <source>
        <dbReference type="ARBA" id="ARBA00023136"/>
    </source>
</evidence>
<dbReference type="InterPro" id="IPR017452">
    <property type="entry name" value="GPCR_Rhodpsn_7TM"/>
</dbReference>
<protein>
    <recommendedName>
        <fullName evidence="9">G-protein coupled receptors family 1 profile domain-containing protein</fullName>
    </recommendedName>
</protein>
<evidence type="ECO:0000256" key="6">
    <source>
        <dbReference type="ARBA" id="ARBA00023170"/>
    </source>
</evidence>
<evidence type="ECO:0000313" key="11">
    <source>
        <dbReference type="Proteomes" id="UP000076420"/>
    </source>
</evidence>
<accession>A0A2C9LGD8</accession>
<dbReference type="GO" id="GO:0005886">
    <property type="term" value="C:plasma membrane"/>
    <property type="evidence" value="ECO:0007669"/>
    <property type="project" value="TreeGrafter"/>
</dbReference>
<keyword evidence="4" id="KW-0297">G-protein coupled receptor</keyword>
<dbReference type="Proteomes" id="UP000076420">
    <property type="component" value="Unassembled WGS sequence"/>
</dbReference>
<proteinExistence type="predicted"/>
<dbReference type="AlphaFoldDB" id="A0A2C9LGD8"/>
<comment type="subcellular location">
    <subcellularLocation>
        <location evidence="1">Membrane</location>
        <topology evidence="1">Multi-pass membrane protein</topology>
    </subcellularLocation>
</comment>
<evidence type="ECO:0000256" key="8">
    <source>
        <dbReference type="SAM" id="Phobius"/>
    </source>
</evidence>
<dbReference type="VEuPathDB" id="VectorBase:BGLAX_034897"/>
<organism evidence="10 11">
    <name type="scientific">Biomphalaria glabrata</name>
    <name type="common">Bloodfluke planorb</name>
    <name type="synonym">Freshwater snail</name>
    <dbReference type="NCBI Taxonomy" id="6526"/>
    <lineage>
        <taxon>Eukaryota</taxon>
        <taxon>Metazoa</taxon>
        <taxon>Spiralia</taxon>
        <taxon>Lophotrochozoa</taxon>
        <taxon>Mollusca</taxon>
        <taxon>Gastropoda</taxon>
        <taxon>Heterobranchia</taxon>
        <taxon>Euthyneura</taxon>
        <taxon>Panpulmonata</taxon>
        <taxon>Hygrophila</taxon>
        <taxon>Lymnaeoidea</taxon>
        <taxon>Planorbidae</taxon>
        <taxon>Biomphalaria</taxon>
    </lineage>
</organism>
<name>A0A2C9LGD8_BIOGL</name>
<feature type="transmembrane region" description="Helical" evidence="8">
    <location>
        <begin position="142"/>
        <end position="169"/>
    </location>
</feature>
<dbReference type="SUPFAM" id="SSF81321">
    <property type="entry name" value="Family A G protein-coupled receptor-like"/>
    <property type="match status" value="1"/>
</dbReference>
<keyword evidence="5 8" id="KW-0472">Membrane</keyword>
<dbReference type="EnsemblMetazoa" id="BGLB030901-RA">
    <property type="protein sequence ID" value="BGLB030901-PA"/>
    <property type="gene ID" value="BGLB030901"/>
</dbReference>
<dbReference type="RefSeq" id="XP_013085333.2">
    <property type="nucleotide sequence ID" value="XM_013229879.2"/>
</dbReference>
<dbReference type="OrthoDB" id="6084379at2759"/>
<feature type="transmembrane region" description="Helical" evidence="8">
    <location>
        <begin position="106"/>
        <end position="130"/>
    </location>
</feature>
<feature type="transmembrane region" description="Helical" evidence="8">
    <location>
        <begin position="18"/>
        <end position="39"/>
    </location>
</feature>
<dbReference type="Gene3D" id="1.20.1070.10">
    <property type="entry name" value="Rhodopsin 7-helix transmembrane proteins"/>
    <property type="match status" value="1"/>
</dbReference>
<keyword evidence="2 8" id="KW-0812">Transmembrane</keyword>
<dbReference type="PROSITE" id="PS50262">
    <property type="entry name" value="G_PROTEIN_RECEP_F1_2"/>
    <property type="match status" value="1"/>
</dbReference>
<evidence type="ECO:0000256" key="7">
    <source>
        <dbReference type="ARBA" id="ARBA00023224"/>
    </source>
</evidence>
<sequence length="336" mass="37402">MNATEETMPVPVLSIETYYHLVVGFVLVCLPIVSVVSVLNNALSQLTFISQGLKEHVTFTLFCLSLADFLVALASLGFVFSAPLLLVPLGTGSLMTNLAFTWMRVMFSDIVVGIIVFISVERSCCVAFPFRFKLMFSIKKSIIFLAAIVFFVIGNYIPVYTTFCLYTVLDSSTNTTVFYGCSPPYSAIIFKHIGITFGTILSLACEVSTSISAVVMHVCLRRSSQLRFLMKTAQDIQGNSNKSSTTLSRKEERAVKMVLVVATVYLLTSVPKVVFNLSLAVSEEMTYGKYSLIGNIIGFTSYITGTINGAFHLFVFYRYSSLFRKTFRRKFFHLSE</sequence>
<gene>
    <name evidence="10" type="primary">106070052</name>
</gene>
<keyword evidence="3 8" id="KW-1133">Transmembrane helix</keyword>
<keyword evidence="6" id="KW-0675">Receptor</keyword>
<dbReference type="GO" id="GO:0004930">
    <property type="term" value="F:G protein-coupled receptor activity"/>
    <property type="evidence" value="ECO:0007669"/>
    <property type="project" value="UniProtKB-KW"/>
</dbReference>
<feature type="transmembrane region" description="Helical" evidence="8">
    <location>
        <begin position="257"/>
        <end position="280"/>
    </location>
</feature>
<keyword evidence="7" id="KW-0807">Transducer</keyword>
<dbReference type="PANTHER" id="PTHR24243">
    <property type="entry name" value="G-PROTEIN COUPLED RECEPTOR"/>
    <property type="match status" value="1"/>
</dbReference>
<evidence type="ECO:0000256" key="3">
    <source>
        <dbReference type="ARBA" id="ARBA00022989"/>
    </source>
</evidence>
<feature type="transmembrane region" description="Helical" evidence="8">
    <location>
        <begin position="292"/>
        <end position="319"/>
    </location>
</feature>
<dbReference type="VEuPathDB" id="VectorBase:BGLB030901"/>
<feature type="domain" description="G-protein coupled receptors family 1 profile" evidence="9">
    <location>
        <begin position="40"/>
        <end position="316"/>
    </location>
</feature>